<dbReference type="PATRIC" id="fig|1158609.3.peg.2901"/>
<evidence type="ECO:0000313" key="3">
    <source>
        <dbReference type="EMBL" id="EOH96607.1"/>
    </source>
</evidence>
<dbReference type="Proteomes" id="UP000014157">
    <property type="component" value="Unassembled WGS sequence"/>
</dbReference>
<accession>R2QJ15</accession>
<feature type="coiled-coil region" evidence="1">
    <location>
        <begin position="275"/>
        <end position="302"/>
    </location>
</feature>
<evidence type="ECO:0000256" key="1">
    <source>
        <dbReference type="SAM" id="Coils"/>
    </source>
</evidence>
<dbReference type="OrthoDB" id="9781481at2"/>
<dbReference type="Proteomes" id="UP000013781">
    <property type="component" value="Unassembled WGS sequence"/>
</dbReference>
<evidence type="ECO:0000313" key="4">
    <source>
        <dbReference type="EMBL" id="EOT66033.1"/>
    </source>
</evidence>
<gene>
    <name evidence="4" type="ORF">I586_02302</name>
    <name evidence="3" type="ORF">UAY_02975</name>
</gene>
<evidence type="ECO:0000313" key="6">
    <source>
        <dbReference type="Proteomes" id="UP000014157"/>
    </source>
</evidence>
<reference evidence="3 5" key="1">
    <citation type="submission" date="2013-02" db="EMBL/GenBank/DDBJ databases">
        <title>The Genome Sequence of Enterococcus moraviensis BAA-383.</title>
        <authorList>
            <consortium name="The Broad Institute Genome Sequencing Platform"/>
            <consortium name="The Broad Institute Genome Sequencing Center for Infectious Disease"/>
            <person name="Earl A.M."/>
            <person name="Gilmore M.S."/>
            <person name="Lebreton F."/>
            <person name="Walker B."/>
            <person name="Young S.K."/>
            <person name="Zeng Q."/>
            <person name="Gargeya S."/>
            <person name="Fitzgerald M."/>
            <person name="Haas B."/>
            <person name="Abouelleil A."/>
            <person name="Alvarado L."/>
            <person name="Arachchi H.M."/>
            <person name="Berlin A.M."/>
            <person name="Chapman S.B."/>
            <person name="Dewar J."/>
            <person name="Goldberg J."/>
            <person name="Griggs A."/>
            <person name="Gujja S."/>
            <person name="Hansen M."/>
            <person name="Howarth C."/>
            <person name="Imamovic A."/>
            <person name="Larimer J."/>
            <person name="McCowan C."/>
            <person name="Murphy C."/>
            <person name="Neiman D."/>
            <person name="Pearson M."/>
            <person name="Priest M."/>
            <person name="Roberts A."/>
            <person name="Saif S."/>
            <person name="Shea T."/>
            <person name="Sisk P."/>
            <person name="Sykes S."/>
            <person name="Wortman J."/>
            <person name="Nusbaum C."/>
            <person name="Birren B."/>
        </authorList>
    </citation>
    <scope>NUCLEOTIDE SEQUENCE [LARGE SCALE GENOMIC DNA]</scope>
    <source>
        <strain evidence="3 5">ATCC BAA-383</strain>
    </source>
</reference>
<dbReference type="InterPro" id="IPR024975">
    <property type="entry name" value="NOV_C"/>
</dbReference>
<reference evidence="4 6" key="2">
    <citation type="submission" date="2013-03" db="EMBL/GenBank/DDBJ databases">
        <title>The Genome Sequence of Enterococcus moraviensis BAA-383 (PacBio/Illumina hybrid assembly).</title>
        <authorList>
            <consortium name="The Broad Institute Genomics Platform"/>
            <consortium name="The Broad Institute Genome Sequencing Center for Infectious Disease"/>
            <person name="Earl A."/>
            <person name="Russ C."/>
            <person name="Gilmore M."/>
            <person name="Surin D."/>
            <person name="Walker B."/>
            <person name="Young S."/>
            <person name="Zeng Q."/>
            <person name="Gargeya S."/>
            <person name="Fitzgerald M."/>
            <person name="Haas B."/>
            <person name="Abouelleil A."/>
            <person name="Allen A.W."/>
            <person name="Alvarado L."/>
            <person name="Arachchi H.M."/>
            <person name="Berlin A.M."/>
            <person name="Chapman S.B."/>
            <person name="Gainer-Dewar J."/>
            <person name="Goldberg J."/>
            <person name="Griggs A."/>
            <person name="Gujja S."/>
            <person name="Hansen M."/>
            <person name="Howarth C."/>
            <person name="Imamovic A."/>
            <person name="Ireland A."/>
            <person name="Larimer J."/>
            <person name="McCowan C."/>
            <person name="Murphy C."/>
            <person name="Pearson M."/>
            <person name="Poon T.W."/>
            <person name="Priest M."/>
            <person name="Roberts A."/>
            <person name="Saif S."/>
            <person name="Shea T."/>
            <person name="Sisk P."/>
            <person name="Sykes S."/>
            <person name="Wortman J."/>
            <person name="Nusbaum C."/>
            <person name="Birren B."/>
        </authorList>
    </citation>
    <scope>NUCLEOTIDE SEQUENCE [LARGE SCALE GENOMIC DNA]</scope>
    <source>
        <strain evidence="4 6">ATCC BAA-383</strain>
    </source>
</reference>
<dbReference type="RefSeq" id="WP_010766289.1">
    <property type="nucleotide sequence ID" value="NZ_ASWB01000003.1"/>
</dbReference>
<feature type="domain" description="Protein NO VEIN C-terminal" evidence="2">
    <location>
        <begin position="292"/>
        <end position="383"/>
    </location>
</feature>
<dbReference type="EMBL" id="AJAS01000024">
    <property type="protein sequence ID" value="EOH96607.1"/>
    <property type="molecule type" value="Genomic_DNA"/>
</dbReference>
<proteinExistence type="predicted"/>
<protein>
    <recommendedName>
        <fullName evidence="2">Protein NO VEIN C-terminal domain-containing protein</fullName>
    </recommendedName>
</protein>
<dbReference type="EMBL" id="ASWB01000003">
    <property type="protein sequence ID" value="EOT66033.1"/>
    <property type="molecule type" value="Genomic_DNA"/>
</dbReference>
<dbReference type="AlphaFoldDB" id="R2QJ15"/>
<comment type="caution">
    <text evidence="3">The sequence shown here is derived from an EMBL/GenBank/DDBJ whole genome shotgun (WGS) entry which is preliminary data.</text>
</comment>
<organism evidence="3 5">
    <name type="scientific">Enterococcus moraviensis ATCC BAA-383</name>
    <dbReference type="NCBI Taxonomy" id="1158609"/>
    <lineage>
        <taxon>Bacteria</taxon>
        <taxon>Bacillati</taxon>
        <taxon>Bacillota</taxon>
        <taxon>Bacilli</taxon>
        <taxon>Lactobacillales</taxon>
        <taxon>Enterococcaceae</taxon>
        <taxon>Enterococcus</taxon>
    </lineage>
</organism>
<evidence type="ECO:0000259" key="2">
    <source>
        <dbReference type="Pfam" id="PF13020"/>
    </source>
</evidence>
<keyword evidence="6" id="KW-1185">Reference proteome</keyword>
<keyword evidence="1" id="KW-0175">Coiled coil</keyword>
<name>R2QJ15_9ENTE</name>
<sequence length="416" mass="49400">MVLENYEKYVQEFLDEDFYSATDNENYESAIKEFQLRYSPEKIENMTIDEYIYGEVKGKSGFFYTLTRDTEIVGRVGNRPEFAGVYYSKDKKKVIKDPKSKKYGATVDEVFSTYKRRMIEIYNAAIAMDDETLQSIEFPPTFKYKMAAMYNPDSYFTVFSTRHLQNFLVEMKQDNSYRENFKHFDLIKELLNEKDNYLLTEKMSNHKYSRLLYYLFGKVKEDWSIQELGVVRKDKGEKKISNFDIQLPVVKDTNNNLIKAPEKNFDYSSNKRISQKDLENQLKEQKVRGAIAEEKVLEYEKERLKTIGLSNKIEDIKQVSKENAAAGYDILSFNEDGTKRYIEVKSTNSEQNTFYLSINELKFSEKDEFKEDYWIYFVRKTTNEFLIKEIRNPFLDGRRELLNIQPTDFKIDMKFG</sequence>
<dbReference type="Pfam" id="PF13020">
    <property type="entry name" value="NOV_C"/>
    <property type="match status" value="1"/>
</dbReference>
<evidence type="ECO:0000313" key="5">
    <source>
        <dbReference type="Proteomes" id="UP000013781"/>
    </source>
</evidence>
<dbReference type="HOGENOM" id="CLU_056338_0_0_9"/>